<evidence type="ECO:0000313" key="3">
    <source>
        <dbReference type="EMBL" id="KCZ90302.1"/>
    </source>
</evidence>
<name>A0A059FI61_9PROT</name>
<keyword evidence="2" id="KW-1133">Transmembrane helix</keyword>
<organism evidence="3 4">
    <name type="scientific">Hyphomonas jannaschiana VP2</name>
    <dbReference type="NCBI Taxonomy" id="1280952"/>
    <lineage>
        <taxon>Bacteria</taxon>
        <taxon>Pseudomonadati</taxon>
        <taxon>Pseudomonadota</taxon>
        <taxon>Alphaproteobacteria</taxon>
        <taxon>Hyphomonadales</taxon>
        <taxon>Hyphomonadaceae</taxon>
        <taxon>Hyphomonas</taxon>
    </lineage>
</organism>
<dbReference type="AlphaFoldDB" id="A0A059FI61"/>
<feature type="transmembrane region" description="Helical" evidence="2">
    <location>
        <begin position="30"/>
        <end position="47"/>
    </location>
</feature>
<sequence length="107" mass="11727">MREQMNERPDRTPAPARNTPEGRKGPPPPFFGILSTVAAFGLGMGVASYLRDIALLVVLLALTATVIALARITRRSSPRPLWMDGIYWTSWLILAGLVILIARSILT</sequence>
<accession>A0A059FI61</accession>
<feature type="compositionally biased region" description="Basic and acidic residues" evidence="1">
    <location>
        <begin position="1"/>
        <end position="11"/>
    </location>
</feature>
<gene>
    <name evidence="3" type="ORF">HJA_03706</name>
</gene>
<evidence type="ECO:0000313" key="4">
    <source>
        <dbReference type="Proteomes" id="UP000024816"/>
    </source>
</evidence>
<dbReference type="Proteomes" id="UP000024816">
    <property type="component" value="Unassembled WGS sequence"/>
</dbReference>
<feature type="transmembrane region" description="Helical" evidence="2">
    <location>
        <begin position="53"/>
        <end position="73"/>
    </location>
</feature>
<protein>
    <submittedName>
        <fullName evidence="3">Uncharacterized protein</fullName>
    </submittedName>
</protein>
<dbReference type="EMBL" id="ARYJ01000002">
    <property type="protein sequence ID" value="KCZ90302.1"/>
    <property type="molecule type" value="Genomic_DNA"/>
</dbReference>
<keyword evidence="2" id="KW-0812">Transmembrane</keyword>
<reference evidence="3 4" key="1">
    <citation type="journal article" date="2014" name="Antonie Van Leeuwenhoek">
        <title>Hyphomonas beringensis sp. nov. and Hyphomonas chukchiensis sp. nov., isolated from surface seawater of the Bering Sea and Chukchi Sea.</title>
        <authorList>
            <person name="Li C."/>
            <person name="Lai Q."/>
            <person name="Li G."/>
            <person name="Dong C."/>
            <person name="Wang J."/>
            <person name="Liao Y."/>
            <person name="Shao Z."/>
        </authorList>
    </citation>
    <scope>NUCLEOTIDE SEQUENCE [LARGE SCALE GENOMIC DNA]</scope>
    <source>
        <strain evidence="3 4">VP2</strain>
    </source>
</reference>
<keyword evidence="2" id="KW-0472">Membrane</keyword>
<feature type="transmembrane region" description="Helical" evidence="2">
    <location>
        <begin position="85"/>
        <end position="106"/>
    </location>
</feature>
<keyword evidence="4" id="KW-1185">Reference proteome</keyword>
<evidence type="ECO:0000256" key="1">
    <source>
        <dbReference type="SAM" id="MobiDB-lite"/>
    </source>
</evidence>
<proteinExistence type="predicted"/>
<feature type="region of interest" description="Disordered" evidence="1">
    <location>
        <begin position="1"/>
        <end position="27"/>
    </location>
</feature>
<dbReference type="PATRIC" id="fig|1280952.3.peg.739"/>
<comment type="caution">
    <text evidence="3">The sequence shown here is derived from an EMBL/GenBank/DDBJ whole genome shotgun (WGS) entry which is preliminary data.</text>
</comment>
<evidence type="ECO:0000256" key="2">
    <source>
        <dbReference type="SAM" id="Phobius"/>
    </source>
</evidence>